<dbReference type="STRING" id="1349421.OI18_03815"/>
<comment type="subcellular location">
    <subcellularLocation>
        <location evidence="1 10">Cell outer membrane</location>
        <topology evidence="1 10">Multi-pass membrane protein</topology>
    </subcellularLocation>
</comment>
<evidence type="ECO:0000256" key="1">
    <source>
        <dbReference type="ARBA" id="ARBA00004571"/>
    </source>
</evidence>
<evidence type="ECO:0000256" key="5">
    <source>
        <dbReference type="ARBA" id="ARBA00022729"/>
    </source>
</evidence>
<dbReference type="InterPro" id="IPR023997">
    <property type="entry name" value="TonB-dep_OMP_SusC/RagA_CS"/>
</dbReference>
<evidence type="ECO:0000256" key="10">
    <source>
        <dbReference type="PROSITE-ProRule" id="PRU01360"/>
    </source>
</evidence>
<dbReference type="NCBIfam" id="TIGR04057">
    <property type="entry name" value="SusC_RagA_signa"/>
    <property type="match status" value="1"/>
</dbReference>
<dbReference type="Proteomes" id="UP000031408">
    <property type="component" value="Unassembled WGS sequence"/>
</dbReference>
<evidence type="ECO:0000256" key="2">
    <source>
        <dbReference type="ARBA" id="ARBA00022448"/>
    </source>
</evidence>
<dbReference type="InterPro" id="IPR023996">
    <property type="entry name" value="TonB-dep_OMP_SusC/RagA"/>
</dbReference>
<evidence type="ECO:0000256" key="7">
    <source>
        <dbReference type="ARBA" id="ARBA00023136"/>
    </source>
</evidence>
<protein>
    <submittedName>
        <fullName evidence="15">TonB-dependent receptor</fullName>
    </submittedName>
</protein>
<keyword evidence="7 10" id="KW-0472">Membrane</keyword>
<accession>A0A0C1IZ54</accession>
<keyword evidence="5 12" id="KW-0732">Signal</keyword>
<dbReference type="GO" id="GO:0015344">
    <property type="term" value="F:siderophore uptake transmembrane transporter activity"/>
    <property type="evidence" value="ECO:0007669"/>
    <property type="project" value="TreeGrafter"/>
</dbReference>
<evidence type="ECO:0000256" key="4">
    <source>
        <dbReference type="ARBA" id="ARBA00022692"/>
    </source>
</evidence>
<sequence length="1029" mass="113558">MKKNKTIPTLRLLRWSAIVLLLCCQSALAQQARVSGRVASKKNASVLAGATISVKGTNKTVTADENGRFAIDASPGDILVISYIGHQQTEHKVSGTGELNLLLAESQDRMEDVVVIGYGVQKKKLVTGANLQVKGDDLQKQNTTDALQALQGQAPGVQITTTSGQPGSGMSVVIRGKGTIGNASPLYIVDGVYTNDISYLNPADIQSLDVLKDAASAAIYGSQAANGVILVTTKTGRANQKPQVTLDAFYGLQNVPEKAQLLDAKEYAVIMNEAAINSGKNPYFTNEQVNNMPVNTNWLDEMFVKNAATQNYVIGVQGGGGTSIYSTSFGYTGQEGIVGGKDLSNFERYTFRINTEHGVYKNIVKLGQHLTFNYQKNNGIQVGNQYNNTIRGAFNTSPLVPMYDDEGSFFDNSNSTWNNGEANPYALMLYNNQNRYNSQRLFGDLYVLVEPVKGLRFRSSLGVNLSSSEGRSFLPEYKLSIYAFNDNSTVSQSMGRGRSLQWDNLLSYNFRVKDLHQFDVMAGSSALRSTGSGMYGRNRNLIFGDLDHAWLDNATNTDGTNITLDGSPYEDALMSYFGRLQYNFNEKYLFNATYRADGSSKFAPGNQWGYFPSFAAGWVVSKERFADNSKWLDFLKIRASWGQVGNQNIAGYQYLTPVSFSNANYIFGTEEGLLVPGAYPSRLGNPDITWETSEQTNIGFDATIRSKLNVTFDYYIKDTKDWLLVAPVLGTAGADAPVINGGKVRNTGVELALNYRNNIGDFNYNIGLNGAYNKNRIDNIPTQDQIIHGNTNSLFDNSLEFYRAQNGFPVGYFWGLKTDGIFQTEDEVNAHSKGGTLVQPSAQPGDVRYVDLNKDGVISDLDRTMIGDPNPDWTFGINLGAEYKGFDFSLLAYGVAGNQLVQSWRNQANAKANYSAEILERWHGPGSSNRMPRVTEDNRNWTQFSDLYVYDGDFLRINNITIGYDFAKLINKNFIGKARLYASVLNLHTFTNYNGMDPEIGYGEGFSSGVDLGYYPRPRTFMLGANIRF</sequence>
<dbReference type="InterPro" id="IPR037066">
    <property type="entry name" value="Plug_dom_sf"/>
</dbReference>
<evidence type="ECO:0000256" key="11">
    <source>
        <dbReference type="RuleBase" id="RU003357"/>
    </source>
</evidence>
<dbReference type="Gene3D" id="2.60.40.1120">
    <property type="entry name" value="Carboxypeptidase-like, regulatory domain"/>
    <property type="match status" value="1"/>
</dbReference>
<dbReference type="Pfam" id="PF07715">
    <property type="entry name" value="Plug"/>
    <property type="match status" value="1"/>
</dbReference>
<reference evidence="15 16" key="1">
    <citation type="submission" date="2014-11" db="EMBL/GenBank/DDBJ databases">
        <title>Genome sequence of Flavihumibacter solisilvae 3-3.</title>
        <authorList>
            <person name="Zhou G."/>
            <person name="Li M."/>
            <person name="Wang G."/>
        </authorList>
    </citation>
    <scope>NUCLEOTIDE SEQUENCE [LARGE SCALE GENOMIC DNA]</scope>
    <source>
        <strain evidence="15 16">3-3</strain>
    </source>
</reference>
<dbReference type="AlphaFoldDB" id="A0A0C1IZ54"/>
<dbReference type="Pfam" id="PF13715">
    <property type="entry name" value="CarbopepD_reg_2"/>
    <property type="match status" value="1"/>
</dbReference>
<dbReference type="SUPFAM" id="SSF56935">
    <property type="entry name" value="Porins"/>
    <property type="match status" value="1"/>
</dbReference>
<keyword evidence="8 15" id="KW-0675">Receptor</keyword>
<dbReference type="Pfam" id="PF00593">
    <property type="entry name" value="TonB_dep_Rec_b-barrel"/>
    <property type="match status" value="1"/>
</dbReference>
<keyword evidence="4 10" id="KW-0812">Transmembrane</keyword>
<dbReference type="NCBIfam" id="TIGR04056">
    <property type="entry name" value="OMP_RagA_SusC"/>
    <property type="match status" value="1"/>
</dbReference>
<evidence type="ECO:0000259" key="14">
    <source>
        <dbReference type="Pfam" id="PF07715"/>
    </source>
</evidence>
<comment type="similarity">
    <text evidence="10 11">Belongs to the TonB-dependent receptor family.</text>
</comment>
<keyword evidence="16" id="KW-1185">Reference proteome</keyword>
<dbReference type="SUPFAM" id="SSF49464">
    <property type="entry name" value="Carboxypeptidase regulatory domain-like"/>
    <property type="match status" value="1"/>
</dbReference>
<gene>
    <name evidence="15" type="ORF">OI18_03815</name>
</gene>
<keyword evidence="6 11" id="KW-0798">TonB box</keyword>
<evidence type="ECO:0000256" key="6">
    <source>
        <dbReference type="ARBA" id="ARBA00023077"/>
    </source>
</evidence>
<dbReference type="PANTHER" id="PTHR30069">
    <property type="entry name" value="TONB-DEPENDENT OUTER MEMBRANE RECEPTOR"/>
    <property type="match status" value="1"/>
</dbReference>
<keyword evidence="2 10" id="KW-0813">Transport</keyword>
<dbReference type="InterPro" id="IPR039426">
    <property type="entry name" value="TonB-dep_rcpt-like"/>
</dbReference>
<dbReference type="GO" id="GO:0044718">
    <property type="term" value="P:siderophore transmembrane transport"/>
    <property type="evidence" value="ECO:0007669"/>
    <property type="project" value="TreeGrafter"/>
</dbReference>
<organism evidence="15 16">
    <name type="scientific">Flavihumibacter solisilvae</name>
    <dbReference type="NCBI Taxonomy" id="1349421"/>
    <lineage>
        <taxon>Bacteria</taxon>
        <taxon>Pseudomonadati</taxon>
        <taxon>Bacteroidota</taxon>
        <taxon>Chitinophagia</taxon>
        <taxon>Chitinophagales</taxon>
        <taxon>Chitinophagaceae</taxon>
        <taxon>Flavihumibacter</taxon>
    </lineage>
</organism>
<dbReference type="OrthoDB" id="9768177at2"/>
<dbReference type="Gene3D" id="2.170.130.10">
    <property type="entry name" value="TonB-dependent receptor, plug domain"/>
    <property type="match status" value="1"/>
</dbReference>
<evidence type="ECO:0000313" key="16">
    <source>
        <dbReference type="Proteomes" id="UP000031408"/>
    </source>
</evidence>
<dbReference type="InterPro" id="IPR000531">
    <property type="entry name" value="Beta-barrel_TonB"/>
</dbReference>
<keyword evidence="3 10" id="KW-1134">Transmembrane beta strand</keyword>
<feature type="chain" id="PRO_5002147613" evidence="12">
    <location>
        <begin position="30"/>
        <end position="1029"/>
    </location>
</feature>
<dbReference type="InterPro" id="IPR036942">
    <property type="entry name" value="Beta-barrel_TonB_sf"/>
</dbReference>
<evidence type="ECO:0000259" key="13">
    <source>
        <dbReference type="Pfam" id="PF00593"/>
    </source>
</evidence>
<evidence type="ECO:0000256" key="8">
    <source>
        <dbReference type="ARBA" id="ARBA00023170"/>
    </source>
</evidence>
<keyword evidence="9 10" id="KW-0998">Cell outer membrane</keyword>
<comment type="caution">
    <text evidence="15">The sequence shown here is derived from an EMBL/GenBank/DDBJ whole genome shotgun (WGS) entry which is preliminary data.</text>
</comment>
<dbReference type="InterPro" id="IPR012910">
    <property type="entry name" value="Plug_dom"/>
</dbReference>
<feature type="domain" description="TonB-dependent receptor plug" evidence="14">
    <location>
        <begin position="126"/>
        <end position="228"/>
    </location>
</feature>
<evidence type="ECO:0000256" key="9">
    <source>
        <dbReference type="ARBA" id="ARBA00023237"/>
    </source>
</evidence>
<dbReference type="RefSeq" id="WP_039137401.1">
    <property type="nucleotide sequence ID" value="NZ_JSVC01000004.1"/>
</dbReference>
<evidence type="ECO:0000256" key="12">
    <source>
        <dbReference type="SAM" id="SignalP"/>
    </source>
</evidence>
<name>A0A0C1IZ54_9BACT</name>
<dbReference type="PANTHER" id="PTHR30069:SF29">
    <property type="entry name" value="HEMOGLOBIN AND HEMOGLOBIN-HAPTOGLOBIN-BINDING PROTEIN 1-RELATED"/>
    <property type="match status" value="1"/>
</dbReference>
<proteinExistence type="inferred from homology"/>
<dbReference type="PROSITE" id="PS52016">
    <property type="entry name" value="TONB_DEPENDENT_REC_3"/>
    <property type="match status" value="1"/>
</dbReference>
<evidence type="ECO:0000256" key="3">
    <source>
        <dbReference type="ARBA" id="ARBA00022452"/>
    </source>
</evidence>
<dbReference type="EMBL" id="JSVC01000004">
    <property type="protein sequence ID" value="KIC95779.1"/>
    <property type="molecule type" value="Genomic_DNA"/>
</dbReference>
<evidence type="ECO:0000313" key="15">
    <source>
        <dbReference type="EMBL" id="KIC95779.1"/>
    </source>
</evidence>
<dbReference type="Gene3D" id="2.40.170.20">
    <property type="entry name" value="TonB-dependent receptor, beta-barrel domain"/>
    <property type="match status" value="1"/>
</dbReference>
<dbReference type="InterPro" id="IPR008969">
    <property type="entry name" value="CarboxyPept-like_regulatory"/>
</dbReference>
<feature type="domain" description="TonB-dependent receptor-like beta-barrel" evidence="13">
    <location>
        <begin position="407"/>
        <end position="987"/>
    </location>
</feature>
<feature type="signal peptide" evidence="12">
    <location>
        <begin position="1"/>
        <end position="29"/>
    </location>
</feature>
<dbReference type="GO" id="GO:0009279">
    <property type="term" value="C:cell outer membrane"/>
    <property type="evidence" value="ECO:0007669"/>
    <property type="project" value="UniProtKB-SubCell"/>
</dbReference>